<organism evidence="1 2">
    <name type="scientific">Phytoactinopolyspora mesophila</name>
    <dbReference type="NCBI Taxonomy" id="2650750"/>
    <lineage>
        <taxon>Bacteria</taxon>
        <taxon>Bacillati</taxon>
        <taxon>Actinomycetota</taxon>
        <taxon>Actinomycetes</taxon>
        <taxon>Jiangellales</taxon>
        <taxon>Jiangellaceae</taxon>
        <taxon>Phytoactinopolyspora</taxon>
    </lineage>
</organism>
<dbReference type="AlphaFoldDB" id="A0A7K3MA26"/>
<keyword evidence="2" id="KW-1185">Reference proteome</keyword>
<reference evidence="1 2" key="1">
    <citation type="submission" date="2019-11" db="EMBL/GenBank/DDBJ databases">
        <authorList>
            <person name="Li X.-J."/>
            <person name="Feng X.-M."/>
        </authorList>
    </citation>
    <scope>NUCLEOTIDE SEQUENCE [LARGE SCALE GENOMIC DNA]</scope>
    <source>
        <strain evidence="1 2">XMNu-373</strain>
    </source>
</reference>
<comment type="caution">
    <text evidence="1">The sequence shown here is derived from an EMBL/GenBank/DDBJ whole genome shotgun (WGS) entry which is preliminary data.</text>
</comment>
<protein>
    <submittedName>
        <fullName evidence="1">Uncharacterized protein</fullName>
    </submittedName>
</protein>
<proteinExistence type="predicted"/>
<accession>A0A7K3MA26</accession>
<evidence type="ECO:0000313" key="1">
    <source>
        <dbReference type="EMBL" id="NDL60143.1"/>
    </source>
</evidence>
<dbReference type="EMBL" id="WLZY01000010">
    <property type="protein sequence ID" value="NDL60143.1"/>
    <property type="molecule type" value="Genomic_DNA"/>
</dbReference>
<dbReference type="RefSeq" id="WP_162452850.1">
    <property type="nucleotide sequence ID" value="NZ_WLZY01000010.1"/>
</dbReference>
<evidence type="ECO:0000313" key="2">
    <source>
        <dbReference type="Proteomes" id="UP000460435"/>
    </source>
</evidence>
<name>A0A7K3MA26_9ACTN</name>
<gene>
    <name evidence="1" type="ORF">F7O44_24015</name>
</gene>
<dbReference type="Proteomes" id="UP000460435">
    <property type="component" value="Unassembled WGS sequence"/>
</dbReference>
<sequence length="126" mass="13635">MTRLDVDRATDVVGSVTFAMGAALTVAPRRTARWLGLGDHARFARGIGVADLVLAPGLFRGRPRWPWVAARTALNLVIARHYFNESRQPSGDSTARYGAMGMLALTAVDGALALRLRRSEQATRSS</sequence>